<proteinExistence type="predicted"/>
<reference evidence="1" key="1">
    <citation type="submission" date="2019-12" db="EMBL/GenBank/DDBJ databases">
        <title>Genome sequencing and annotation of Brassica cretica.</title>
        <authorList>
            <person name="Studholme D.J."/>
            <person name="Sarris P.F."/>
        </authorList>
    </citation>
    <scope>NUCLEOTIDE SEQUENCE</scope>
    <source>
        <strain evidence="1">PFS-001/15</strain>
        <tissue evidence="1">Leaf</tissue>
    </source>
</reference>
<evidence type="ECO:0000313" key="2">
    <source>
        <dbReference type="Proteomes" id="UP000712281"/>
    </source>
</evidence>
<gene>
    <name evidence="1" type="ORF">F2Q68_00011002</name>
</gene>
<dbReference type="EMBL" id="QGKW02000717">
    <property type="protein sequence ID" value="KAF2597460.1"/>
    <property type="molecule type" value="Genomic_DNA"/>
</dbReference>
<name>A0A8S9KQ59_BRACR</name>
<protein>
    <submittedName>
        <fullName evidence="1">Uncharacterized protein</fullName>
    </submittedName>
</protein>
<dbReference type="AlphaFoldDB" id="A0A8S9KQ59"/>
<organism evidence="1 2">
    <name type="scientific">Brassica cretica</name>
    <name type="common">Mustard</name>
    <dbReference type="NCBI Taxonomy" id="69181"/>
    <lineage>
        <taxon>Eukaryota</taxon>
        <taxon>Viridiplantae</taxon>
        <taxon>Streptophyta</taxon>
        <taxon>Embryophyta</taxon>
        <taxon>Tracheophyta</taxon>
        <taxon>Spermatophyta</taxon>
        <taxon>Magnoliopsida</taxon>
        <taxon>eudicotyledons</taxon>
        <taxon>Gunneridae</taxon>
        <taxon>Pentapetalae</taxon>
        <taxon>rosids</taxon>
        <taxon>malvids</taxon>
        <taxon>Brassicales</taxon>
        <taxon>Brassicaceae</taxon>
        <taxon>Brassiceae</taxon>
        <taxon>Brassica</taxon>
    </lineage>
</organism>
<comment type="caution">
    <text evidence="1">The sequence shown here is derived from an EMBL/GenBank/DDBJ whole genome shotgun (WGS) entry which is preliminary data.</text>
</comment>
<sequence length="85" mass="9265">MSSSTSAGLGWTLLTSPQNRSFQKRLDFVGSPLMAEGLALREAALTCRSLGMRFVTTTLEGVLEFIAVDNLVFLLGNRICLDQAR</sequence>
<evidence type="ECO:0000313" key="1">
    <source>
        <dbReference type="EMBL" id="KAF2597460.1"/>
    </source>
</evidence>
<accession>A0A8S9KQ59</accession>
<dbReference type="Proteomes" id="UP000712281">
    <property type="component" value="Unassembled WGS sequence"/>
</dbReference>